<evidence type="ECO:0000313" key="3">
    <source>
        <dbReference type="Proteomes" id="UP001187346"/>
    </source>
</evidence>
<keyword evidence="3" id="KW-1185">Reference proteome</keyword>
<feature type="region of interest" description="Disordered" evidence="1">
    <location>
        <begin position="49"/>
        <end position="82"/>
    </location>
</feature>
<protein>
    <submittedName>
        <fullName evidence="2">Uncharacterized protein</fullName>
    </submittedName>
</protein>
<organism evidence="2 3">
    <name type="scientific">Streptomyces prunicolor</name>
    <dbReference type="NCBI Taxonomy" id="67348"/>
    <lineage>
        <taxon>Bacteria</taxon>
        <taxon>Bacillati</taxon>
        <taxon>Actinomycetota</taxon>
        <taxon>Actinomycetes</taxon>
        <taxon>Kitasatosporales</taxon>
        <taxon>Streptomycetaceae</taxon>
        <taxon>Streptomyces</taxon>
    </lineage>
</organism>
<comment type="caution">
    <text evidence="2">The sequence shown here is derived from an EMBL/GenBank/DDBJ whole genome shotgun (WGS) entry which is preliminary data.</text>
</comment>
<gene>
    <name evidence="2" type="ORF">R5A26_30565</name>
</gene>
<evidence type="ECO:0000256" key="1">
    <source>
        <dbReference type="SAM" id="MobiDB-lite"/>
    </source>
</evidence>
<accession>A0ABU4FI74</accession>
<dbReference type="Proteomes" id="UP001187346">
    <property type="component" value="Unassembled WGS sequence"/>
</dbReference>
<dbReference type="EMBL" id="JAWMAJ010000124">
    <property type="protein sequence ID" value="MDV7220294.1"/>
    <property type="molecule type" value="Genomic_DNA"/>
</dbReference>
<reference evidence="2 3" key="1">
    <citation type="submission" date="2023-10" db="EMBL/GenBank/DDBJ databases">
        <title>Characterization of rhizosphere-enriched actinobacteria from wheat plants lab-grown on chernevaya soil.</title>
        <authorList>
            <person name="Tikhonova E.N."/>
            <person name="Konopkin A."/>
            <person name="Kravchenko I.K."/>
        </authorList>
    </citation>
    <scope>NUCLEOTIDE SEQUENCE [LARGE SCALE GENOMIC DNA]</scope>
    <source>
        <strain evidence="2 3">RR29</strain>
    </source>
</reference>
<proteinExistence type="predicted"/>
<sequence>MLVGAHDLGVDGDDPVEVVLGACLRERNGADLFPGVVDQRRDASGRRCRRLGELPPSPGARDVLRHQGTRRRSPIYGPAFKY</sequence>
<evidence type="ECO:0000313" key="2">
    <source>
        <dbReference type="EMBL" id="MDV7220294.1"/>
    </source>
</evidence>
<name>A0ABU4FI74_9ACTN</name>
<dbReference type="RefSeq" id="WP_266864640.1">
    <property type="nucleotide sequence ID" value="NZ_JAPEMW010000001.1"/>
</dbReference>